<comment type="similarity">
    <text evidence="2">Belongs to the auxin efflux carrier (TC 2.A.69) family.</text>
</comment>
<comment type="subcellular location">
    <subcellularLocation>
        <location evidence="1">Cell membrane</location>
        <topology evidence="1">Multi-pass membrane protein</topology>
    </subcellularLocation>
</comment>
<evidence type="ECO:0000313" key="10">
    <source>
        <dbReference type="Proteomes" id="UP000190285"/>
    </source>
</evidence>
<dbReference type="EMBL" id="FUZT01000001">
    <property type="protein sequence ID" value="SKC36615.1"/>
    <property type="molecule type" value="Genomic_DNA"/>
</dbReference>
<evidence type="ECO:0000256" key="7">
    <source>
        <dbReference type="ARBA" id="ARBA00023136"/>
    </source>
</evidence>
<feature type="transmembrane region" description="Helical" evidence="8">
    <location>
        <begin position="208"/>
        <end position="227"/>
    </location>
</feature>
<proteinExistence type="inferred from homology"/>
<keyword evidence="6 8" id="KW-1133">Transmembrane helix</keyword>
<dbReference type="PANTHER" id="PTHR36838:SF4">
    <property type="entry name" value="AUXIN EFFLUX CARRIER FAMILY PROTEIN"/>
    <property type="match status" value="1"/>
</dbReference>
<feature type="transmembrane region" description="Helical" evidence="8">
    <location>
        <begin position="138"/>
        <end position="160"/>
    </location>
</feature>
<evidence type="ECO:0000256" key="5">
    <source>
        <dbReference type="ARBA" id="ARBA00022692"/>
    </source>
</evidence>
<sequence>MYGGIFMNYVFYSINIIMPIVLVVILGYILKKVSIIDDNFINRSSIIIFKLALPITLFNSMANRSIQLSRDTEFFSFIVFGAVGLISSFIILEFLSRIYIKDKKVRGAFVQGAFRSNYIIIGYPILKSLYGDSIIIEIALLAVLAIPIFNIFSIITLTINSQENIESNKVLLFTNMLKNPMIIGIVLGFLVSSLQIKIPVFLSGTFNIISGLTTPLALICIGALFTFKSFEQEIRPVCVAALFKTILFPLLFTLTAHFIGISGSKLAAIFIVFATPTATSSFIMAKQFNSDSNMAANIVILSTLVSGITIFVGITILRMLSWI</sequence>
<name>A0A1T5IBX5_9FIRM</name>
<dbReference type="Gene3D" id="1.20.1530.20">
    <property type="match status" value="1"/>
</dbReference>
<dbReference type="PANTHER" id="PTHR36838">
    <property type="entry name" value="AUXIN EFFLUX CARRIER FAMILY PROTEIN"/>
    <property type="match status" value="1"/>
</dbReference>
<protein>
    <submittedName>
        <fullName evidence="9">Uncharacterized protein</fullName>
    </submittedName>
</protein>
<dbReference type="AlphaFoldDB" id="A0A1T5IBX5"/>
<accession>A0A1T5IBX5</accession>
<dbReference type="Pfam" id="PF03547">
    <property type="entry name" value="Mem_trans"/>
    <property type="match status" value="1"/>
</dbReference>
<feature type="transmembrane region" description="Helical" evidence="8">
    <location>
        <begin position="40"/>
        <end position="62"/>
    </location>
</feature>
<dbReference type="GO" id="GO:0055085">
    <property type="term" value="P:transmembrane transport"/>
    <property type="evidence" value="ECO:0007669"/>
    <property type="project" value="InterPro"/>
</dbReference>
<evidence type="ECO:0000256" key="6">
    <source>
        <dbReference type="ARBA" id="ARBA00022989"/>
    </source>
</evidence>
<feature type="transmembrane region" description="Helical" evidence="8">
    <location>
        <begin position="107"/>
        <end position="126"/>
    </location>
</feature>
<keyword evidence="10" id="KW-1185">Reference proteome</keyword>
<keyword evidence="7 8" id="KW-0472">Membrane</keyword>
<feature type="transmembrane region" description="Helical" evidence="8">
    <location>
        <begin position="266"/>
        <end position="285"/>
    </location>
</feature>
<reference evidence="9 10" key="1">
    <citation type="submission" date="2017-02" db="EMBL/GenBank/DDBJ databases">
        <authorList>
            <person name="Peterson S.W."/>
        </authorList>
    </citation>
    <scope>NUCLEOTIDE SEQUENCE [LARGE SCALE GENOMIC DNA]</scope>
    <source>
        <strain evidence="9 10">M1</strain>
    </source>
</reference>
<keyword evidence="4" id="KW-1003">Cell membrane</keyword>
<dbReference type="InterPro" id="IPR004776">
    <property type="entry name" value="Mem_transp_PIN-like"/>
</dbReference>
<evidence type="ECO:0000256" key="1">
    <source>
        <dbReference type="ARBA" id="ARBA00004651"/>
    </source>
</evidence>
<dbReference type="InterPro" id="IPR038770">
    <property type="entry name" value="Na+/solute_symporter_sf"/>
</dbReference>
<evidence type="ECO:0000256" key="4">
    <source>
        <dbReference type="ARBA" id="ARBA00022475"/>
    </source>
</evidence>
<feature type="transmembrane region" description="Helical" evidence="8">
    <location>
        <begin position="74"/>
        <end position="95"/>
    </location>
</feature>
<feature type="transmembrane region" description="Helical" evidence="8">
    <location>
        <begin position="181"/>
        <end position="202"/>
    </location>
</feature>
<dbReference type="GO" id="GO:0005886">
    <property type="term" value="C:plasma membrane"/>
    <property type="evidence" value="ECO:0007669"/>
    <property type="project" value="UniProtKB-SubCell"/>
</dbReference>
<feature type="transmembrane region" description="Helical" evidence="8">
    <location>
        <begin position="6"/>
        <end position="28"/>
    </location>
</feature>
<organism evidence="9 10">
    <name type="scientific">Maledivibacter halophilus</name>
    <dbReference type="NCBI Taxonomy" id="36842"/>
    <lineage>
        <taxon>Bacteria</taxon>
        <taxon>Bacillati</taxon>
        <taxon>Bacillota</taxon>
        <taxon>Clostridia</taxon>
        <taxon>Peptostreptococcales</taxon>
        <taxon>Caminicellaceae</taxon>
        <taxon>Maledivibacter</taxon>
    </lineage>
</organism>
<feature type="transmembrane region" description="Helical" evidence="8">
    <location>
        <begin position="239"/>
        <end position="260"/>
    </location>
</feature>
<keyword evidence="3" id="KW-0813">Transport</keyword>
<evidence type="ECO:0000256" key="2">
    <source>
        <dbReference type="ARBA" id="ARBA00010145"/>
    </source>
</evidence>
<evidence type="ECO:0000313" key="9">
    <source>
        <dbReference type="EMBL" id="SKC36615.1"/>
    </source>
</evidence>
<dbReference type="STRING" id="36842.SAMN02194393_00174"/>
<evidence type="ECO:0000256" key="3">
    <source>
        <dbReference type="ARBA" id="ARBA00022448"/>
    </source>
</evidence>
<dbReference type="Proteomes" id="UP000190285">
    <property type="component" value="Unassembled WGS sequence"/>
</dbReference>
<feature type="transmembrane region" description="Helical" evidence="8">
    <location>
        <begin position="297"/>
        <end position="320"/>
    </location>
</feature>
<evidence type="ECO:0000256" key="8">
    <source>
        <dbReference type="SAM" id="Phobius"/>
    </source>
</evidence>
<keyword evidence="5 8" id="KW-0812">Transmembrane</keyword>
<gene>
    <name evidence="9" type="ORF">SAMN02194393_00174</name>
</gene>